<dbReference type="CDD" id="cd07560">
    <property type="entry name" value="Peptidase_S41_CPP"/>
    <property type="match status" value="1"/>
</dbReference>
<evidence type="ECO:0000256" key="1">
    <source>
        <dbReference type="ARBA" id="ARBA00009179"/>
    </source>
</evidence>
<dbReference type="Pfam" id="PF17804">
    <property type="entry name" value="TSP_NTD"/>
    <property type="match status" value="1"/>
</dbReference>
<dbReference type="AlphaFoldDB" id="A0A094LAK4"/>
<gene>
    <name evidence="8" type="ORF">IDSA_03985</name>
</gene>
<name>A0A094LAK4_9GAMM</name>
<dbReference type="Gene3D" id="2.30.42.10">
    <property type="match status" value="1"/>
</dbReference>
<evidence type="ECO:0000256" key="6">
    <source>
        <dbReference type="SAM" id="Coils"/>
    </source>
</evidence>
<evidence type="ECO:0000256" key="2">
    <source>
        <dbReference type="ARBA" id="ARBA00022670"/>
    </source>
</evidence>
<dbReference type="SUPFAM" id="SSF50156">
    <property type="entry name" value="PDZ domain-like"/>
    <property type="match status" value="1"/>
</dbReference>
<dbReference type="EC" id="3.4.21.102" evidence="8"/>
<dbReference type="RefSeq" id="WP_084694031.1">
    <property type="nucleotide sequence ID" value="NZ_JPER01000001.1"/>
</dbReference>
<dbReference type="STRING" id="435908.IDSA_03985"/>
<dbReference type="GO" id="GO:0030288">
    <property type="term" value="C:outer membrane-bounded periplasmic space"/>
    <property type="evidence" value="ECO:0007669"/>
    <property type="project" value="TreeGrafter"/>
</dbReference>
<dbReference type="GO" id="GO:0007165">
    <property type="term" value="P:signal transduction"/>
    <property type="evidence" value="ECO:0007669"/>
    <property type="project" value="TreeGrafter"/>
</dbReference>
<reference evidence="8 9" key="1">
    <citation type="submission" date="2014-06" db="EMBL/GenBank/DDBJ databases">
        <title>The draft genome sequence of Idiomarina salinarum ISL-52.</title>
        <authorList>
            <person name="Du J."/>
            <person name="Shao Z."/>
        </authorList>
    </citation>
    <scope>NUCLEOTIDE SEQUENCE [LARGE SCALE GENOMIC DNA]</scope>
    <source>
        <strain evidence="8 9">ISL-52</strain>
    </source>
</reference>
<dbReference type="PROSITE" id="PS50106">
    <property type="entry name" value="PDZ"/>
    <property type="match status" value="1"/>
</dbReference>
<keyword evidence="9" id="KW-1185">Reference proteome</keyword>
<dbReference type="InterPro" id="IPR036034">
    <property type="entry name" value="PDZ_sf"/>
</dbReference>
<dbReference type="Pfam" id="PF11818">
    <property type="entry name" value="DUF3340"/>
    <property type="match status" value="1"/>
</dbReference>
<dbReference type="NCBIfam" id="TIGR00225">
    <property type="entry name" value="prc"/>
    <property type="match status" value="1"/>
</dbReference>
<keyword evidence="6" id="KW-0175">Coiled coil</keyword>
<dbReference type="InterPro" id="IPR001478">
    <property type="entry name" value="PDZ"/>
</dbReference>
<dbReference type="SMART" id="SM00245">
    <property type="entry name" value="TSPc"/>
    <property type="match status" value="1"/>
</dbReference>
<dbReference type="SMART" id="SM00228">
    <property type="entry name" value="PDZ"/>
    <property type="match status" value="1"/>
</dbReference>
<evidence type="ECO:0000313" key="9">
    <source>
        <dbReference type="Proteomes" id="UP000054363"/>
    </source>
</evidence>
<feature type="domain" description="PDZ" evidence="7">
    <location>
        <begin position="254"/>
        <end position="317"/>
    </location>
</feature>
<sequence length="691" mass="77407">MLKKSIIGVAIGALVGLGAFNPVMALPPAHTPDELPVLTPGEQHGTASQRITGYFTRYHFKHMELNNDLSEKILDRYLEMIDYNKMFLLEEDVERAAEYKHLFDDMISSGKLQPAFSLYDAFLDRRFERYTYALSILNEDEPFDFAEADDRYYFDRSEAEWADSTERLNELWRQRVKYDALNLTLAGKEWPEVVETLGKRYNNALKRLTQTNSEDVFQTVMNAFARSVEAHTSYLSPSNSERFEQNMNLSLEGIGAVLQSEYDYTVIRSLVPGGPADKSGEIAPDDRIVGVAQGDDEDAEFVDVVGWRLDDVVELIKGPKGSTVQLQVLKGSQAGAAAPKEISIVRDKVKLEDRAAKAEIKTPAGDDYADRKMGVIKIPGFYNNLTNDVITLIKELEAKNTEGLIIDLRGNGGGSLQEAISLTGLFIDKGPVVQVAHGGGRKEISGDRDGKVYYDGPVVVMVDRYSASASEIFAAALQDYGRAVIVGENTFGKGTVQQHRGLARRFDFFDEPLGSVQYTIAKFYRIDGGSTQLRGVSPDISLPAFTDPEEFGESSQDNALPWDKLDAAQYDKIADLNEERLARWQVTVDQRVQENPEFQFVLQDIAEYQQEKDKTWVSLVLAERKAEQTEADARKLTRLNQRLQRVGMEPVESLEDAPEELPEAISEPDPYLQETVVLALDMIDSMKLAMH</sequence>
<dbReference type="InterPro" id="IPR040573">
    <property type="entry name" value="TSP_N"/>
</dbReference>
<dbReference type="Proteomes" id="UP000054363">
    <property type="component" value="Unassembled WGS sequence"/>
</dbReference>
<evidence type="ECO:0000256" key="3">
    <source>
        <dbReference type="ARBA" id="ARBA00022801"/>
    </source>
</evidence>
<dbReference type="EMBL" id="JPER01000001">
    <property type="protein sequence ID" value="KFZ31853.1"/>
    <property type="molecule type" value="Genomic_DNA"/>
</dbReference>
<dbReference type="PANTHER" id="PTHR32060:SF22">
    <property type="entry name" value="CARBOXYL-TERMINAL-PROCESSING PEPTIDASE 3, CHLOROPLASTIC"/>
    <property type="match status" value="1"/>
</dbReference>
<dbReference type="GO" id="GO:0004252">
    <property type="term" value="F:serine-type endopeptidase activity"/>
    <property type="evidence" value="ECO:0007669"/>
    <property type="project" value="UniProtKB-EC"/>
</dbReference>
<dbReference type="Pfam" id="PF03572">
    <property type="entry name" value="Peptidase_S41"/>
    <property type="match status" value="1"/>
</dbReference>
<evidence type="ECO:0000256" key="4">
    <source>
        <dbReference type="ARBA" id="ARBA00022825"/>
    </source>
</evidence>
<proteinExistence type="inferred from homology"/>
<comment type="caution">
    <text evidence="8">The sequence shown here is derived from an EMBL/GenBank/DDBJ whole genome shotgun (WGS) entry which is preliminary data.</text>
</comment>
<feature type="coiled-coil region" evidence="6">
    <location>
        <begin position="619"/>
        <end position="646"/>
    </location>
</feature>
<keyword evidence="3 5" id="KW-0378">Hydrolase</keyword>
<dbReference type="OrthoDB" id="9812068at2"/>
<evidence type="ECO:0000256" key="5">
    <source>
        <dbReference type="RuleBase" id="RU004404"/>
    </source>
</evidence>
<dbReference type="Gene3D" id="3.30.750.44">
    <property type="match status" value="1"/>
</dbReference>
<evidence type="ECO:0000259" key="7">
    <source>
        <dbReference type="PROSITE" id="PS50106"/>
    </source>
</evidence>
<evidence type="ECO:0000313" key="8">
    <source>
        <dbReference type="EMBL" id="KFZ31853.1"/>
    </source>
</evidence>
<comment type="similarity">
    <text evidence="1 5">Belongs to the peptidase S41A family.</text>
</comment>
<dbReference type="Pfam" id="PF00595">
    <property type="entry name" value="PDZ"/>
    <property type="match status" value="1"/>
</dbReference>
<dbReference type="FunFam" id="3.90.226.10:FF:000090">
    <property type="entry name" value="Tail-specific protease"/>
    <property type="match status" value="1"/>
</dbReference>
<dbReference type="CDD" id="cd06782">
    <property type="entry name" value="cpPDZ_CPP-like"/>
    <property type="match status" value="1"/>
</dbReference>
<dbReference type="GO" id="GO:0006508">
    <property type="term" value="P:proteolysis"/>
    <property type="evidence" value="ECO:0007669"/>
    <property type="project" value="UniProtKB-KW"/>
</dbReference>
<dbReference type="NCBIfam" id="NF008388">
    <property type="entry name" value="PRK11186.1"/>
    <property type="match status" value="1"/>
</dbReference>
<dbReference type="InterPro" id="IPR004447">
    <property type="entry name" value="Peptidase_S41A"/>
</dbReference>
<protein>
    <submittedName>
        <fullName evidence="8">Carboxy-terminal protease</fullName>
        <ecNumber evidence="8">3.4.21.102</ecNumber>
    </submittedName>
</protein>
<dbReference type="PANTHER" id="PTHR32060">
    <property type="entry name" value="TAIL-SPECIFIC PROTEASE"/>
    <property type="match status" value="1"/>
</dbReference>
<keyword evidence="2 5" id="KW-0645">Protease</keyword>
<dbReference type="SUPFAM" id="SSF52096">
    <property type="entry name" value="ClpP/crotonase"/>
    <property type="match status" value="1"/>
</dbReference>
<dbReference type="InterPro" id="IPR020992">
    <property type="entry name" value="Tail_Prtase_C"/>
</dbReference>
<dbReference type="Gene3D" id="3.90.226.10">
    <property type="entry name" value="2-enoyl-CoA Hydratase, Chain A, domain 1"/>
    <property type="match status" value="1"/>
</dbReference>
<accession>A0A094LAK4</accession>
<organism evidence="8 9">
    <name type="scientific">Pseudidiomarina salinarum</name>
    <dbReference type="NCBI Taxonomy" id="435908"/>
    <lineage>
        <taxon>Bacteria</taxon>
        <taxon>Pseudomonadati</taxon>
        <taxon>Pseudomonadota</taxon>
        <taxon>Gammaproteobacteria</taxon>
        <taxon>Alteromonadales</taxon>
        <taxon>Idiomarinaceae</taxon>
        <taxon>Pseudidiomarina</taxon>
    </lineage>
</organism>
<dbReference type="InterPro" id="IPR029045">
    <property type="entry name" value="ClpP/crotonase-like_dom_sf"/>
</dbReference>
<dbReference type="InterPro" id="IPR005151">
    <property type="entry name" value="Tail-specific_protease"/>
</dbReference>
<keyword evidence="4 5" id="KW-0720">Serine protease</keyword>
<dbReference type="eggNOG" id="COG0793">
    <property type="taxonomic scope" value="Bacteria"/>
</dbReference>